<organism evidence="3 4">
    <name type="scientific">Streptomyces pseudogriseolus</name>
    <name type="common">Streptomyces gancidicus</name>
    <name type="synonym">Streptomyces rubiginosus</name>
    <dbReference type="NCBI Taxonomy" id="36817"/>
    <lineage>
        <taxon>Bacteria</taxon>
        <taxon>Bacillati</taxon>
        <taxon>Actinomycetota</taxon>
        <taxon>Actinomycetes</taxon>
        <taxon>Kitasatosporales</taxon>
        <taxon>Streptomycetaceae</taxon>
        <taxon>Streptomyces</taxon>
        <taxon>Streptomyces pseudogriseolus group</taxon>
    </lineage>
</organism>
<sequence>MSRHTLLRGTALAGTGSALGPLSACAGPTGTPGPGTLTLGLNRSLVSPDNKLNQSNAPVPPTRTYQVGGTCMSA</sequence>
<dbReference type="EMBL" id="BMTX01000044">
    <property type="protein sequence ID" value="GGS77735.1"/>
    <property type="molecule type" value="Genomic_DNA"/>
</dbReference>
<comment type="caution">
    <text evidence="3">The sequence shown here is derived from an EMBL/GenBank/DDBJ whole genome shotgun (WGS) entry which is preliminary data.</text>
</comment>
<evidence type="ECO:0000256" key="1">
    <source>
        <dbReference type="SAM" id="MobiDB-lite"/>
    </source>
</evidence>
<name>A0ABQ2TMB0_STREZ</name>
<evidence type="ECO:0000313" key="3">
    <source>
        <dbReference type="EMBL" id="GGS77735.1"/>
    </source>
</evidence>
<accession>A0ABQ2TMB0</accession>
<proteinExistence type="predicted"/>
<evidence type="ECO:0000313" key="4">
    <source>
        <dbReference type="Proteomes" id="UP000597853"/>
    </source>
</evidence>
<gene>
    <name evidence="3" type="ORF">GCM10010285_65000</name>
</gene>
<feature type="signal peptide" evidence="2">
    <location>
        <begin position="1"/>
        <end position="26"/>
    </location>
</feature>
<feature type="chain" id="PRO_5046808325" evidence="2">
    <location>
        <begin position="27"/>
        <end position="74"/>
    </location>
</feature>
<keyword evidence="2" id="KW-0732">Signal</keyword>
<protein>
    <submittedName>
        <fullName evidence="3">Uncharacterized protein</fullName>
    </submittedName>
</protein>
<keyword evidence="4" id="KW-1185">Reference proteome</keyword>
<feature type="compositionally biased region" description="Low complexity" evidence="1">
    <location>
        <begin position="7"/>
        <end position="35"/>
    </location>
</feature>
<dbReference type="Proteomes" id="UP000597853">
    <property type="component" value="Unassembled WGS sequence"/>
</dbReference>
<feature type="region of interest" description="Disordered" evidence="1">
    <location>
        <begin position="48"/>
        <end position="74"/>
    </location>
</feature>
<evidence type="ECO:0000256" key="2">
    <source>
        <dbReference type="SAM" id="SignalP"/>
    </source>
</evidence>
<feature type="region of interest" description="Disordered" evidence="1">
    <location>
        <begin position="1"/>
        <end position="35"/>
    </location>
</feature>
<reference evidence="4" key="1">
    <citation type="journal article" date="2019" name="Int. J. Syst. Evol. Microbiol.">
        <title>The Global Catalogue of Microorganisms (GCM) 10K type strain sequencing project: providing services to taxonomists for standard genome sequencing and annotation.</title>
        <authorList>
            <consortium name="The Broad Institute Genomics Platform"/>
            <consortium name="The Broad Institute Genome Sequencing Center for Infectious Disease"/>
            <person name="Wu L."/>
            <person name="Ma J."/>
        </authorList>
    </citation>
    <scope>NUCLEOTIDE SEQUENCE [LARGE SCALE GENOMIC DNA]</scope>
    <source>
        <strain evidence="4">JCM 4416</strain>
    </source>
</reference>